<dbReference type="GO" id="GO:0016301">
    <property type="term" value="F:kinase activity"/>
    <property type="evidence" value="ECO:0007669"/>
    <property type="project" value="UniProtKB-KW"/>
</dbReference>
<feature type="domain" description="7,8-dihydro-6-hydroxymethylpterin-pyrophosphokinase" evidence="9">
    <location>
        <begin position="90"/>
        <end position="101"/>
    </location>
</feature>
<gene>
    <name evidence="10" type="primary">folK</name>
    <name evidence="10" type="ORF">IAD26_03025</name>
</gene>
<evidence type="ECO:0000256" key="3">
    <source>
        <dbReference type="ARBA" id="ARBA00013253"/>
    </source>
</evidence>
<keyword evidence="8" id="KW-0289">Folate biosynthesis</keyword>
<organism evidence="10 11">
    <name type="scientific">Candidatus Limenecus avicola</name>
    <dbReference type="NCBI Taxonomy" id="2840847"/>
    <lineage>
        <taxon>Bacteria</taxon>
        <taxon>Bacillati</taxon>
        <taxon>Bacillota</taxon>
        <taxon>Clostridia</taxon>
        <taxon>Eubacteriales</taxon>
        <taxon>Clostridiaceae</taxon>
        <taxon>Clostridiaceae incertae sedis</taxon>
        <taxon>Candidatus Limenecus</taxon>
    </lineage>
</organism>
<dbReference type="AlphaFoldDB" id="A0A9D1MZM5"/>
<dbReference type="Pfam" id="PF01288">
    <property type="entry name" value="HPPK"/>
    <property type="match status" value="1"/>
</dbReference>
<dbReference type="SUPFAM" id="SSF55083">
    <property type="entry name" value="6-hydroxymethyl-7,8-dihydropterin pyrophosphokinase, HPPK"/>
    <property type="match status" value="1"/>
</dbReference>
<reference evidence="10" key="1">
    <citation type="submission" date="2020-10" db="EMBL/GenBank/DDBJ databases">
        <authorList>
            <person name="Gilroy R."/>
        </authorList>
    </citation>
    <scope>NUCLEOTIDE SEQUENCE</scope>
    <source>
        <strain evidence="10">CHK154-7741</strain>
    </source>
</reference>
<evidence type="ECO:0000256" key="2">
    <source>
        <dbReference type="ARBA" id="ARBA00005051"/>
    </source>
</evidence>
<dbReference type="PROSITE" id="PS00794">
    <property type="entry name" value="HPPK"/>
    <property type="match status" value="1"/>
</dbReference>
<dbReference type="PANTHER" id="PTHR43071:SF1">
    <property type="entry name" value="2-AMINO-4-HYDROXY-6-HYDROXYMETHYLDIHYDROPTERIDINE PYROPHOSPHOKINASE"/>
    <property type="match status" value="1"/>
</dbReference>
<dbReference type="EMBL" id="DVOD01000020">
    <property type="protein sequence ID" value="HIU92090.1"/>
    <property type="molecule type" value="Genomic_DNA"/>
</dbReference>
<accession>A0A9D1MZM5</accession>
<name>A0A9D1MZM5_9CLOT</name>
<dbReference type="GO" id="GO:0046656">
    <property type="term" value="P:folic acid biosynthetic process"/>
    <property type="evidence" value="ECO:0007669"/>
    <property type="project" value="UniProtKB-KW"/>
</dbReference>
<protein>
    <recommendedName>
        <fullName evidence="3">2-amino-4-hydroxy-6-hydroxymethyldihydropteridine diphosphokinase</fullName>
        <ecNumber evidence="3">2.7.6.3</ecNumber>
    </recommendedName>
</protein>
<dbReference type="InterPro" id="IPR000550">
    <property type="entry name" value="Hppk"/>
</dbReference>
<reference evidence="10" key="2">
    <citation type="journal article" date="2021" name="PeerJ">
        <title>Extensive microbial diversity within the chicken gut microbiome revealed by metagenomics and culture.</title>
        <authorList>
            <person name="Gilroy R."/>
            <person name="Ravi A."/>
            <person name="Getino M."/>
            <person name="Pursley I."/>
            <person name="Horton D.L."/>
            <person name="Alikhan N.F."/>
            <person name="Baker D."/>
            <person name="Gharbi K."/>
            <person name="Hall N."/>
            <person name="Watson M."/>
            <person name="Adriaenssens E.M."/>
            <person name="Foster-Nyarko E."/>
            <person name="Jarju S."/>
            <person name="Secka A."/>
            <person name="Antonio M."/>
            <person name="Oren A."/>
            <person name="Chaudhuri R.R."/>
            <person name="La Ragione R."/>
            <person name="Hildebrand F."/>
            <person name="Pallen M.J."/>
        </authorList>
    </citation>
    <scope>NUCLEOTIDE SEQUENCE</scope>
    <source>
        <strain evidence="10">CHK154-7741</strain>
    </source>
</reference>
<evidence type="ECO:0000256" key="7">
    <source>
        <dbReference type="ARBA" id="ARBA00022840"/>
    </source>
</evidence>
<dbReference type="GO" id="GO:0005524">
    <property type="term" value="F:ATP binding"/>
    <property type="evidence" value="ECO:0007669"/>
    <property type="project" value="UniProtKB-KW"/>
</dbReference>
<proteinExistence type="predicted"/>
<keyword evidence="7" id="KW-0067">ATP-binding</keyword>
<evidence type="ECO:0000256" key="1">
    <source>
        <dbReference type="ARBA" id="ARBA00000198"/>
    </source>
</evidence>
<evidence type="ECO:0000256" key="4">
    <source>
        <dbReference type="ARBA" id="ARBA00022679"/>
    </source>
</evidence>
<keyword evidence="6" id="KW-0418">Kinase</keyword>
<comment type="caution">
    <text evidence="10">The sequence shown here is derived from an EMBL/GenBank/DDBJ whole genome shotgun (WGS) entry which is preliminary data.</text>
</comment>
<dbReference type="PANTHER" id="PTHR43071">
    <property type="entry name" value="2-AMINO-4-HYDROXY-6-HYDROXYMETHYLDIHYDROPTERIDINE PYROPHOSPHOKINASE"/>
    <property type="match status" value="1"/>
</dbReference>
<comment type="pathway">
    <text evidence="2">Cofactor biosynthesis; tetrahydrofolate biosynthesis; 2-amino-4-hydroxy-6-hydroxymethyl-7,8-dihydropteridine diphosphate from 7,8-dihydroneopterin triphosphate: step 4/4.</text>
</comment>
<dbReference type="NCBIfam" id="TIGR01498">
    <property type="entry name" value="folK"/>
    <property type="match status" value="1"/>
</dbReference>
<evidence type="ECO:0000256" key="6">
    <source>
        <dbReference type="ARBA" id="ARBA00022777"/>
    </source>
</evidence>
<keyword evidence="4 10" id="KW-0808">Transferase</keyword>
<dbReference type="EC" id="2.7.6.3" evidence="3"/>
<evidence type="ECO:0000256" key="5">
    <source>
        <dbReference type="ARBA" id="ARBA00022741"/>
    </source>
</evidence>
<keyword evidence="5" id="KW-0547">Nucleotide-binding</keyword>
<comment type="catalytic activity">
    <reaction evidence="1">
        <text>6-hydroxymethyl-7,8-dihydropterin + ATP = (7,8-dihydropterin-6-yl)methyl diphosphate + AMP + H(+)</text>
        <dbReference type="Rhea" id="RHEA:11412"/>
        <dbReference type="ChEBI" id="CHEBI:15378"/>
        <dbReference type="ChEBI" id="CHEBI:30616"/>
        <dbReference type="ChEBI" id="CHEBI:44841"/>
        <dbReference type="ChEBI" id="CHEBI:72950"/>
        <dbReference type="ChEBI" id="CHEBI:456215"/>
        <dbReference type="EC" id="2.7.6.3"/>
    </reaction>
</comment>
<dbReference type="CDD" id="cd00483">
    <property type="entry name" value="HPPK"/>
    <property type="match status" value="1"/>
</dbReference>
<sequence>MAIAYLCLGTNSGDRARLVEQAVNFLNLADGIKIIRTSALYETEPWGVKEQNWFLNIAVEIKTSLSPQDLMVKCLSIEQMLGRNREKETRWGERPIDIDIIFYDNALIDSQILTLPHPRMHLRAFVLVPLLELVPDFVHPVLNKTISQIYDELEDVEDVCLYGTRSNG</sequence>
<dbReference type="Gene3D" id="3.30.70.560">
    <property type="entry name" value="7,8-Dihydro-6-hydroxymethylpterin-pyrophosphokinase HPPK"/>
    <property type="match status" value="1"/>
</dbReference>
<evidence type="ECO:0000313" key="10">
    <source>
        <dbReference type="EMBL" id="HIU92090.1"/>
    </source>
</evidence>
<evidence type="ECO:0000256" key="8">
    <source>
        <dbReference type="ARBA" id="ARBA00022909"/>
    </source>
</evidence>
<evidence type="ECO:0000259" key="9">
    <source>
        <dbReference type="PROSITE" id="PS00794"/>
    </source>
</evidence>
<evidence type="ECO:0000313" key="11">
    <source>
        <dbReference type="Proteomes" id="UP000886748"/>
    </source>
</evidence>
<dbReference type="GO" id="GO:0003848">
    <property type="term" value="F:2-amino-4-hydroxy-6-hydroxymethyldihydropteridine diphosphokinase activity"/>
    <property type="evidence" value="ECO:0007669"/>
    <property type="project" value="UniProtKB-EC"/>
</dbReference>
<dbReference type="Proteomes" id="UP000886748">
    <property type="component" value="Unassembled WGS sequence"/>
</dbReference>
<dbReference type="InterPro" id="IPR035907">
    <property type="entry name" value="Hppk_sf"/>
</dbReference>